<dbReference type="PANTHER" id="PTHR43316">
    <property type="entry name" value="HYDROLASE, HALOACID DELAHOGENASE-RELATED"/>
    <property type="match status" value="1"/>
</dbReference>
<dbReference type="SFLD" id="SFLDG01129">
    <property type="entry name" value="C1.5:_HAD__Beta-PGM__Phosphata"/>
    <property type="match status" value="1"/>
</dbReference>
<dbReference type="Gene3D" id="3.40.50.1000">
    <property type="entry name" value="HAD superfamily/HAD-like"/>
    <property type="match status" value="1"/>
</dbReference>
<reference evidence="3 4" key="1">
    <citation type="submission" date="2024-10" db="EMBL/GenBank/DDBJ databases">
        <title>The Natural Products Discovery Center: Release of the First 8490 Sequenced Strains for Exploring Actinobacteria Biosynthetic Diversity.</title>
        <authorList>
            <person name="Kalkreuter E."/>
            <person name="Kautsar S.A."/>
            <person name="Yang D."/>
            <person name="Bader C.D."/>
            <person name="Teijaro C.N."/>
            <person name="Fluegel L."/>
            <person name="Davis C.M."/>
            <person name="Simpson J.R."/>
            <person name="Lauterbach L."/>
            <person name="Steele A.D."/>
            <person name="Gui C."/>
            <person name="Meng S."/>
            <person name="Li G."/>
            <person name="Viehrig K."/>
            <person name="Ye F."/>
            <person name="Su P."/>
            <person name="Kiefer A.F."/>
            <person name="Nichols A."/>
            <person name="Cepeda A.J."/>
            <person name="Yan W."/>
            <person name="Fan B."/>
            <person name="Jiang Y."/>
            <person name="Adhikari A."/>
            <person name="Zheng C.-J."/>
            <person name="Schuster L."/>
            <person name="Cowan T.M."/>
            <person name="Smanski M.J."/>
            <person name="Chevrette M.G."/>
            <person name="De Carvalho L.P.S."/>
            <person name="Shen B."/>
        </authorList>
    </citation>
    <scope>NUCLEOTIDE SEQUENCE [LARGE SCALE GENOMIC DNA]</scope>
    <source>
        <strain evidence="3 4">NPDC002173</strain>
    </source>
</reference>
<dbReference type="InterPro" id="IPR006439">
    <property type="entry name" value="HAD-SF_hydro_IA"/>
</dbReference>
<evidence type="ECO:0000313" key="4">
    <source>
        <dbReference type="Proteomes" id="UP001602013"/>
    </source>
</evidence>
<accession>A0ABW6SMQ4</accession>
<dbReference type="PANTHER" id="PTHR43316:SF3">
    <property type="entry name" value="HALOACID DEHALOGENASE, TYPE II (AFU_ORTHOLOGUE AFUA_2G07750)-RELATED"/>
    <property type="match status" value="1"/>
</dbReference>
<name>A0ABW6SMQ4_9ACTN</name>
<dbReference type="InterPro" id="IPR023214">
    <property type="entry name" value="HAD_sf"/>
</dbReference>
<keyword evidence="1 3" id="KW-0378">Hydrolase</keyword>
<evidence type="ECO:0000313" key="3">
    <source>
        <dbReference type="EMBL" id="MFF3665558.1"/>
    </source>
</evidence>
<dbReference type="NCBIfam" id="TIGR01549">
    <property type="entry name" value="HAD-SF-IA-v1"/>
    <property type="match status" value="1"/>
</dbReference>
<dbReference type="GO" id="GO:0016787">
    <property type="term" value="F:hydrolase activity"/>
    <property type="evidence" value="ECO:0007669"/>
    <property type="project" value="UniProtKB-KW"/>
</dbReference>
<dbReference type="RefSeq" id="WP_387409590.1">
    <property type="nucleotide sequence ID" value="NZ_JBIASD010000004.1"/>
</dbReference>
<protein>
    <submittedName>
        <fullName evidence="3">HAD family hydrolase</fullName>
        <ecNumber evidence="3">3.1.3.-</ecNumber>
    </submittedName>
</protein>
<feature type="region of interest" description="Disordered" evidence="2">
    <location>
        <begin position="204"/>
        <end position="224"/>
    </location>
</feature>
<evidence type="ECO:0000256" key="2">
    <source>
        <dbReference type="SAM" id="MobiDB-lite"/>
    </source>
</evidence>
<dbReference type="SUPFAM" id="SSF56784">
    <property type="entry name" value="HAD-like"/>
    <property type="match status" value="1"/>
</dbReference>
<evidence type="ECO:0000256" key="1">
    <source>
        <dbReference type="ARBA" id="ARBA00022801"/>
    </source>
</evidence>
<dbReference type="InterPro" id="IPR036412">
    <property type="entry name" value="HAD-like_sf"/>
</dbReference>
<feature type="compositionally biased region" description="Basic and acidic residues" evidence="2">
    <location>
        <begin position="204"/>
        <end position="219"/>
    </location>
</feature>
<dbReference type="Proteomes" id="UP001602013">
    <property type="component" value="Unassembled WGS sequence"/>
</dbReference>
<dbReference type="EC" id="3.1.3.-" evidence="3"/>
<organism evidence="3 4">
    <name type="scientific">Microtetraspora malaysiensis</name>
    <dbReference type="NCBI Taxonomy" id="161358"/>
    <lineage>
        <taxon>Bacteria</taxon>
        <taxon>Bacillati</taxon>
        <taxon>Actinomycetota</taxon>
        <taxon>Actinomycetes</taxon>
        <taxon>Streptosporangiales</taxon>
        <taxon>Streptosporangiaceae</taxon>
        <taxon>Microtetraspora</taxon>
    </lineage>
</organism>
<dbReference type="Pfam" id="PF00702">
    <property type="entry name" value="Hydrolase"/>
    <property type="match status" value="1"/>
</dbReference>
<dbReference type="NCBIfam" id="TIGR01509">
    <property type="entry name" value="HAD-SF-IA-v3"/>
    <property type="match status" value="1"/>
</dbReference>
<dbReference type="InterPro" id="IPR051540">
    <property type="entry name" value="S-2-haloacid_dehalogenase"/>
</dbReference>
<dbReference type="EMBL" id="JBIASD010000004">
    <property type="protein sequence ID" value="MFF3665558.1"/>
    <property type="molecule type" value="Genomic_DNA"/>
</dbReference>
<keyword evidence="4" id="KW-1185">Reference proteome</keyword>
<proteinExistence type="predicted"/>
<comment type="caution">
    <text evidence="3">The sequence shown here is derived from an EMBL/GenBank/DDBJ whole genome shotgun (WGS) entry which is preliminary data.</text>
</comment>
<dbReference type="SFLD" id="SFLDS00003">
    <property type="entry name" value="Haloacid_Dehalogenase"/>
    <property type="match status" value="1"/>
</dbReference>
<dbReference type="Gene3D" id="1.20.120.1600">
    <property type="match status" value="1"/>
</dbReference>
<sequence length="234" mass="25816">MIRAVLFDLDETLFDHRGAVAHAAVAWTRALSPGHLPRTGIPALWLDLERRHLPAWHAGECSFAEQRRRRLRDFCHLMRLPLPADLDTAYADFLRHYEAAWTAFPDAAGTLDALTGRGLTLGVLTNGVPVQQEAKLRRIGLMDRLDPVLTPDALGAFKPAPECYLAAAAKLGLHPQEILLVGDDRELDAIGPTRVGMRGVWLDRHETGHPDAGHPDRQGPPRITSLRELPALLG</sequence>
<gene>
    <name evidence="3" type="ORF">ACFYXI_08180</name>
</gene>